<dbReference type="Proteomes" id="UP000326764">
    <property type="component" value="Segment"/>
</dbReference>
<proteinExistence type="predicted"/>
<dbReference type="KEGG" id="vg:55623029"/>
<protein>
    <submittedName>
        <fullName evidence="1">Uncharacterized protein</fullName>
    </submittedName>
</protein>
<evidence type="ECO:0000313" key="2">
    <source>
        <dbReference type="Proteomes" id="UP000326764"/>
    </source>
</evidence>
<dbReference type="GeneID" id="55623029"/>
<keyword evidence="2" id="KW-1185">Reference proteome</keyword>
<sequence>MIEMNALDVHVEASAKFVKFLNRDFSSLNEEEEHTAAVDLANTIRHRLSKHNQFLSRNLQLRDVTICLLMMGLDMPVIDLLGKRTLEILRKL</sequence>
<organism evidence="1 2">
    <name type="scientific">Gordonia phage Gibbin</name>
    <dbReference type="NCBI Taxonomy" id="2599843"/>
    <lineage>
        <taxon>Viruses</taxon>
        <taxon>Duplodnaviria</taxon>
        <taxon>Heunggongvirae</taxon>
        <taxon>Uroviricota</taxon>
        <taxon>Caudoviricetes</taxon>
        <taxon>Dovevirinae</taxon>
        <taxon>Lambovirus</taxon>
        <taxon>Lambovirus gibbin</taxon>
    </lineage>
</organism>
<name>A0A5J6TJN9_9CAUD</name>
<accession>A0A5J6TJN9</accession>
<evidence type="ECO:0000313" key="1">
    <source>
        <dbReference type="EMBL" id="QFG10588.1"/>
    </source>
</evidence>
<dbReference type="RefSeq" id="YP_009852401.1">
    <property type="nucleotide sequence ID" value="NC_048812.1"/>
</dbReference>
<gene>
    <name evidence="1" type="primary">48</name>
    <name evidence="1" type="ORF">PBI_GIBBIN_48</name>
</gene>
<dbReference type="EMBL" id="MN234190">
    <property type="protein sequence ID" value="QFG10588.1"/>
    <property type="molecule type" value="Genomic_DNA"/>
</dbReference>
<reference evidence="1 2" key="1">
    <citation type="submission" date="2019-07" db="EMBL/GenBank/DDBJ databases">
        <authorList>
            <person name="Lauer M.J."/>
            <person name="Stoner T.H."/>
            <person name="Garlena R.A."/>
            <person name="Russell D.A."/>
            <person name="Pope W.H."/>
            <person name="Jacobs-Sera D."/>
            <person name="Hatfull G.F."/>
        </authorList>
    </citation>
    <scope>NUCLEOTIDE SEQUENCE [LARGE SCALE GENOMIC DNA]</scope>
</reference>